<proteinExistence type="inferred from homology"/>
<dbReference type="Proteomes" id="UP001254488">
    <property type="component" value="Unassembled WGS sequence"/>
</dbReference>
<dbReference type="Gene3D" id="3.40.50.12370">
    <property type="match status" value="1"/>
</dbReference>
<organism evidence="4 5">
    <name type="scientific">Patiriisocius hiemis</name>
    <dbReference type="NCBI Taxonomy" id="3075604"/>
    <lineage>
        <taxon>Bacteria</taxon>
        <taxon>Pseudomonadati</taxon>
        <taxon>Bacteroidota</taxon>
        <taxon>Flavobacteriia</taxon>
        <taxon>Flavobacteriales</taxon>
        <taxon>Flavobacteriaceae</taxon>
        <taxon>Patiriisocius</taxon>
    </lineage>
</organism>
<comment type="similarity">
    <text evidence="1">Belongs to the universal stress protein A family.</text>
</comment>
<evidence type="ECO:0000313" key="5">
    <source>
        <dbReference type="Proteomes" id="UP001254488"/>
    </source>
</evidence>
<feature type="domain" description="UspA" evidence="3">
    <location>
        <begin position="1"/>
        <end position="146"/>
    </location>
</feature>
<evidence type="ECO:0000259" key="3">
    <source>
        <dbReference type="Pfam" id="PF00582"/>
    </source>
</evidence>
<comment type="caution">
    <text evidence="4">The sequence shown here is derived from an EMBL/GenBank/DDBJ whole genome shotgun (WGS) entry which is preliminary data.</text>
</comment>
<dbReference type="InterPro" id="IPR006015">
    <property type="entry name" value="Universal_stress_UspA"/>
</dbReference>
<sequence>MKRILLPTDFSENAYNAIVYALQLCKNETCEFYLLHTYTPAFVGAGSMIDSYSALTLQKVAQENAEKKLNSLKEKLDDNFKNSKHSFITVASFNMLISEMKRITEEKAIDFVIMGTQGATGAKEIILGTHTMYAIKKMKIPVLAVPANFSFEEPKEILFPTDYKALKNNRYLDLIKDICETHLSRLHILNAYYGTPISDEQEETKEFLDVFFGTNAHLFHIAEGTDVLGAVEKFQIKNKINFMVMVHNKHSFLENILFKPVINQIVFHTNVPFLVIPSINRQ</sequence>
<dbReference type="EMBL" id="JAVRHZ010000005">
    <property type="protein sequence ID" value="MDT0556159.1"/>
    <property type="molecule type" value="Genomic_DNA"/>
</dbReference>
<dbReference type="InterPro" id="IPR006016">
    <property type="entry name" value="UspA"/>
</dbReference>
<dbReference type="SUPFAM" id="SSF52402">
    <property type="entry name" value="Adenine nucleotide alpha hydrolases-like"/>
    <property type="match status" value="2"/>
</dbReference>
<reference evidence="4 5" key="1">
    <citation type="submission" date="2023-09" db="EMBL/GenBank/DDBJ databases">
        <authorList>
            <person name="Rey-Velasco X."/>
        </authorList>
    </citation>
    <scope>NUCLEOTIDE SEQUENCE [LARGE SCALE GENOMIC DNA]</scope>
    <source>
        <strain evidence="4 5">W242</strain>
    </source>
</reference>
<keyword evidence="5" id="KW-1185">Reference proteome</keyword>
<protein>
    <submittedName>
        <fullName evidence="4">Universal stress protein</fullName>
    </submittedName>
</protein>
<dbReference type="PANTHER" id="PTHR46268">
    <property type="entry name" value="STRESS RESPONSE PROTEIN NHAX"/>
    <property type="match status" value="1"/>
</dbReference>
<gene>
    <name evidence="4" type="ORF">RM538_09095</name>
</gene>
<dbReference type="PRINTS" id="PR01438">
    <property type="entry name" value="UNVRSLSTRESS"/>
</dbReference>
<accession>A0ABU2YD92</accession>
<dbReference type="Pfam" id="PF00582">
    <property type="entry name" value="Usp"/>
    <property type="match status" value="1"/>
</dbReference>
<dbReference type="RefSeq" id="WP_311333114.1">
    <property type="nucleotide sequence ID" value="NZ_JAVRHZ010000005.1"/>
</dbReference>
<dbReference type="CDD" id="cd00293">
    <property type="entry name" value="USP-like"/>
    <property type="match status" value="1"/>
</dbReference>
<keyword evidence="2" id="KW-0175">Coiled coil</keyword>
<name>A0ABU2YD92_9FLAO</name>
<evidence type="ECO:0000313" key="4">
    <source>
        <dbReference type="EMBL" id="MDT0556159.1"/>
    </source>
</evidence>
<feature type="coiled-coil region" evidence="2">
    <location>
        <begin position="55"/>
        <end position="82"/>
    </location>
</feature>
<evidence type="ECO:0000256" key="2">
    <source>
        <dbReference type="SAM" id="Coils"/>
    </source>
</evidence>
<dbReference type="PANTHER" id="PTHR46268:SF26">
    <property type="entry name" value="UNIVERSAL STRESS PROTEIN MJ0577"/>
    <property type="match status" value="1"/>
</dbReference>
<evidence type="ECO:0000256" key="1">
    <source>
        <dbReference type="ARBA" id="ARBA00008791"/>
    </source>
</evidence>